<dbReference type="Pfam" id="PF25873">
    <property type="entry name" value="WHD_MalT"/>
    <property type="match status" value="1"/>
</dbReference>
<evidence type="ECO:0000313" key="3">
    <source>
        <dbReference type="EMBL" id="GLL12034.1"/>
    </source>
</evidence>
<keyword evidence="4" id="KW-1185">Reference proteome</keyword>
<gene>
    <name evidence="3" type="ORF">GCM10017577_31750</name>
</gene>
<dbReference type="Gene3D" id="1.25.40.10">
    <property type="entry name" value="Tetratricopeptide repeat domain"/>
    <property type="match status" value="1"/>
</dbReference>
<dbReference type="InterPro" id="IPR000792">
    <property type="entry name" value="Tscrpt_reg_LuxR_C"/>
</dbReference>
<dbReference type="Proteomes" id="UP001143463">
    <property type="component" value="Unassembled WGS sequence"/>
</dbReference>
<dbReference type="AlphaFoldDB" id="A0A9W6L4D4"/>
<dbReference type="SUPFAM" id="SSF46894">
    <property type="entry name" value="C-terminal effector domain of the bipartite response regulators"/>
    <property type="match status" value="1"/>
</dbReference>
<reference evidence="3" key="1">
    <citation type="journal article" date="2014" name="Int. J. Syst. Evol. Microbiol.">
        <title>Complete genome sequence of Corynebacterium casei LMG S-19264T (=DSM 44701T), isolated from a smear-ripened cheese.</title>
        <authorList>
            <consortium name="US DOE Joint Genome Institute (JGI-PGF)"/>
            <person name="Walter F."/>
            <person name="Albersmeier A."/>
            <person name="Kalinowski J."/>
            <person name="Ruckert C."/>
        </authorList>
    </citation>
    <scope>NUCLEOTIDE SEQUENCE</scope>
    <source>
        <strain evidence="3">VKM Ac-1069</strain>
    </source>
</reference>
<dbReference type="Pfam" id="PF00196">
    <property type="entry name" value="GerE"/>
    <property type="match status" value="1"/>
</dbReference>
<evidence type="ECO:0000313" key="4">
    <source>
        <dbReference type="Proteomes" id="UP001143463"/>
    </source>
</evidence>
<evidence type="ECO:0000259" key="2">
    <source>
        <dbReference type="PROSITE" id="PS50043"/>
    </source>
</evidence>
<reference evidence="3" key="2">
    <citation type="submission" date="2023-01" db="EMBL/GenBank/DDBJ databases">
        <authorList>
            <person name="Sun Q."/>
            <person name="Evtushenko L."/>
        </authorList>
    </citation>
    <scope>NUCLEOTIDE SEQUENCE</scope>
    <source>
        <strain evidence="3">VKM Ac-1069</strain>
    </source>
</reference>
<name>A0A9W6L4D4_9PSEU</name>
<dbReference type="RefSeq" id="WP_271214883.1">
    <property type="nucleotide sequence ID" value="NZ_BSFQ01000011.1"/>
</dbReference>
<dbReference type="EMBL" id="BSFQ01000011">
    <property type="protein sequence ID" value="GLL12034.1"/>
    <property type="molecule type" value="Genomic_DNA"/>
</dbReference>
<feature type="domain" description="HTH luxR-type" evidence="2">
    <location>
        <begin position="790"/>
        <end position="855"/>
    </location>
</feature>
<organism evidence="3 4">
    <name type="scientific">Pseudonocardia halophobica</name>
    <dbReference type="NCBI Taxonomy" id="29401"/>
    <lineage>
        <taxon>Bacteria</taxon>
        <taxon>Bacillati</taxon>
        <taxon>Actinomycetota</taxon>
        <taxon>Actinomycetes</taxon>
        <taxon>Pseudonocardiales</taxon>
        <taxon>Pseudonocardiaceae</taxon>
        <taxon>Pseudonocardia</taxon>
    </lineage>
</organism>
<dbReference type="SMART" id="SM00421">
    <property type="entry name" value="HTH_LUXR"/>
    <property type="match status" value="1"/>
</dbReference>
<keyword evidence="1" id="KW-0238">DNA-binding</keyword>
<dbReference type="SUPFAM" id="SSF52540">
    <property type="entry name" value="P-loop containing nucleoside triphosphate hydrolases"/>
    <property type="match status" value="1"/>
</dbReference>
<dbReference type="InterPro" id="IPR036388">
    <property type="entry name" value="WH-like_DNA-bd_sf"/>
</dbReference>
<sequence length="867" mass="90450">MQPVPESKIRVPVRPPQLVTRAAVRAALDRISDVGLVRGPAGFGKTLAVAEWVRTSPGPGTAWVRVDAEDEDPRRFWSAVLAALARCPTIPPSSRLRDRHGWPAEGGPEFLAALTAALDVLPRPPRLVLDDVGELTGAASLHGLRTFLRDRRPDLATVLCSRGEPPLGLARLRVARRLREIGPDLLRFTPYEAEELLRAAAPGLTQAEVTVLHARTAGWPAALWLAAAACADPTDPEAAQGFSGEHPLVADYLEGEALAGLDGTELDVLRRIGVVNPVPTGLAAVLTGRADAGGVLDAVEHRTGLVRAEGRGREVHRVEPLLRDHLLGELRRYAAGTPARLEAVTARWYAAAGRPDAAAEHAARSGDALVATEILRDAGPTLLLSGRHRPLRRALDTVGEVGLAREPGLAALAALARTAAGGPPATHAPRWPEDPPPELAVLRAAAEEFGAVPATSGRRDPDVLPHQPGVRALGLLARALTAVRVGAPGAARPLLADALELADRHGFVHLAVQALVLRAVAAAAEGDAAEVRQAGEVALARAERSGLRHSSWAAAAAAVLAHAALLRAEPRDAVRLAEAGLAGLDHPGRGPAELRFGLAVLRAAADVDGAGEARGDRARGLDRLQHARAELGDEPVDPHVAAMAALLEHRAALDLGHPTAARSVHGWLVQRVGETAESALLRAWTDLAAGREDRARAAAHRALVECGAPLLGVTEVEAWLVEATVAAEAEERAAAREALERALGLAEPLRALRPFAGAGPEVRRLLVQLHGGPGAAGSFAGAALAVSATTGSPAAALSERERAVLALLPSLLSLEEIGADLSVSVNTVKTHVRSIYGKLGVSSRRTAVLAGYERGLIAPAPALTLRG</sequence>
<dbReference type="CDD" id="cd06170">
    <property type="entry name" value="LuxR_C_like"/>
    <property type="match status" value="1"/>
</dbReference>
<accession>A0A9W6L4D4</accession>
<proteinExistence type="predicted"/>
<protein>
    <submittedName>
        <fullName evidence="3">Helix-turn-helix transcriptional regulator</fullName>
    </submittedName>
</protein>
<dbReference type="InterPro" id="IPR027417">
    <property type="entry name" value="P-loop_NTPase"/>
</dbReference>
<comment type="caution">
    <text evidence="3">The sequence shown here is derived from an EMBL/GenBank/DDBJ whole genome shotgun (WGS) entry which is preliminary data.</text>
</comment>
<dbReference type="InterPro" id="IPR011990">
    <property type="entry name" value="TPR-like_helical_dom_sf"/>
</dbReference>
<evidence type="ECO:0000256" key="1">
    <source>
        <dbReference type="ARBA" id="ARBA00023125"/>
    </source>
</evidence>
<dbReference type="PROSITE" id="PS50043">
    <property type="entry name" value="HTH_LUXR_2"/>
    <property type="match status" value="1"/>
</dbReference>
<dbReference type="PANTHER" id="PTHR43214:SF43">
    <property type="entry name" value="TWO-COMPONENT RESPONSE REGULATOR"/>
    <property type="match status" value="1"/>
</dbReference>
<dbReference type="Gene3D" id="1.10.10.10">
    <property type="entry name" value="Winged helix-like DNA-binding domain superfamily/Winged helix DNA-binding domain"/>
    <property type="match status" value="1"/>
</dbReference>
<dbReference type="InterPro" id="IPR039420">
    <property type="entry name" value="WalR-like"/>
</dbReference>
<dbReference type="GO" id="GO:0006355">
    <property type="term" value="P:regulation of DNA-templated transcription"/>
    <property type="evidence" value="ECO:0007669"/>
    <property type="project" value="InterPro"/>
</dbReference>
<dbReference type="PANTHER" id="PTHR43214">
    <property type="entry name" value="TWO-COMPONENT RESPONSE REGULATOR"/>
    <property type="match status" value="1"/>
</dbReference>
<dbReference type="InterPro" id="IPR059106">
    <property type="entry name" value="WHD_MalT"/>
</dbReference>
<dbReference type="InterPro" id="IPR016032">
    <property type="entry name" value="Sig_transdc_resp-reg_C-effctor"/>
</dbReference>
<dbReference type="GO" id="GO:0003677">
    <property type="term" value="F:DNA binding"/>
    <property type="evidence" value="ECO:0007669"/>
    <property type="project" value="UniProtKB-KW"/>
</dbReference>